<dbReference type="AlphaFoldDB" id="A0A2K9NMW8"/>
<name>A0A2K9NMW8_9PROT</name>
<dbReference type="Proteomes" id="UP000234752">
    <property type="component" value="Plasmid unnamed3"/>
</dbReference>
<dbReference type="KEGG" id="ncb:C0V82_26415"/>
<evidence type="ECO:0008006" key="3">
    <source>
        <dbReference type="Google" id="ProtNLM"/>
    </source>
</evidence>
<protein>
    <recommendedName>
        <fullName evidence="3">Sel1 repeat family protein</fullName>
    </recommendedName>
</protein>
<geneLocation type="plasmid" evidence="1 2">
    <name>unnamed3</name>
</geneLocation>
<dbReference type="InterPro" id="IPR050767">
    <property type="entry name" value="Sel1_AlgK"/>
</dbReference>
<dbReference type="SUPFAM" id="SSF81901">
    <property type="entry name" value="HCP-like"/>
    <property type="match status" value="3"/>
</dbReference>
<proteinExistence type="predicted"/>
<dbReference type="Gene3D" id="1.25.40.10">
    <property type="entry name" value="Tetratricopeptide repeat domain"/>
    <property type="match status" value="3"/>
</dbReference>
<dbReference type="InterPro" id="IPR011990">
    <property type="entry name" value="TPR-like_helical_dom_sf"/>
</dbReference>
<gene>
    <name evidence="1" type="ORF">C0V82_26415</name>
</gene>
<evidence type="ECO:0000313" key="2">
    <source>
        <dbReference type="Proteomes" id="UP000234752"/>
    </source>
</evidence>
<dbReference type="RefSeq" id="WP_102115448.1">
    <property type="nucleotide sequence ID" value="NZ_BMGN01000013.1"/>
</dbReference>
<dbReference type="PANTHER" id="PTHR11102:SF160">
    <property type="entry name" value="ERAD-ASSOCIATED E3 UBIQUITIN-PROTEIN LIGASE COMPONENT HRD3"/>
    <property type="match status" value="1"/>
</dbReference>
<sequence length="560" mass="61139">MLRRRVRSGAGFVWNPSMTSSPVSPRLWHRLFNRLFGTPHQRGYRAAARAKLTKAVAIWHEAAQTGDGDCQLALAEALWHGQGTLPDPGAALRWYEQAALAGRPLAQARLAAAYAMGVPETHTRQGKPSYAFTRDRSKARHWAKIAAEQGYVDAQVLLAWLLSREEENAARDVAGAIDWYGRALDQGSAAAMIGLAGLISAGEVPDQGPEDAFQLYRKAADQGYKTAFYHLGVCLLQGTGVVADPKEAQRWLRRAADGGITGAIRVLGLIHLRGLAGEPVDMGQAETWLRRAAVKGDTESMVLLADLHATGKAKIANQAEAILWYVTASDAGYARATTALGKAHLTGQGVLIDHDRAIALFERVADEDPEARFQLGLCHLLGKGTPVNQAVAAQHLLKASEQQHPDAAYNYGALLHNGIGVPQDRQGALNFYNAAAELGSASGQYRMAYAYALGQEVPEDPDRAIELFTAAAEQEHHIAQVNLVRMLLKHYPDDRAALEKWRERIRISRHINSPETATILAELAWRLDQDAKAALALLREFVPANDLMGQYVREMITRSC</sequence>
<organism evidence="1 2">
    <name type="scientific">Niveispirillum cyanobacteriorum</name>
    <dbReference type="NCBI Taxonomy" id="1612173"/>
    <lineage>
        <taxon>Bacteria</taxon>
        <taxon>Pseudomonadati</taxon>
        <taxon>Pseudomonadota</taxon>
        <taxon>Alphaproteobacteria</taxon>
        <taxon>Rhodospirillales</taxon>
        <taxon>Azospirillaceae</taxon>
        <taxon>Niveispirillum</taxon>
    </lineage>
</organism>
<keyword evidence="1" id="KW-0614">Plasmid</keyword>
<reference evidence="1 2" key="1">
    <citation type="submission" date="2017-12" db="EMBL/GenBank/DDBJ databases">
        <title>Genomes of bacteria within cyanobacterial aggregates.</title>
        <authorList>
            <person name="Cai H."/>
        </authorList>
    </citation>
    <scope>NUCLEOTIDE SEQUENCE [LARGE SCALE GENOMIC DNA]</scope>
    <source>
        <strain evidence="1 2">TH16</strain>
        <plasmid evidence="1 2">unnamed3</plasmid>
    </source>
</reference>
<dbReference type="PANTHER" id="PTHR11102">
    <property type="entry name" value="SEL-1-LIKE PROTEIN"/>
    <property type="match status" value="1"/>
</dbReference>
<dbReference type="SMART" id="SM00671">
    <property type="entry name" value="SEL1"/>
    <property type="match status" value="11"/>
</dbReference>
<dbReference type="InterPro" id="IPR006597">
    <property type="entry name" value="Sel1-like"/>
</dbReference>
<dbReference type="EMBL" id="CP025615">
    <property type="protein sequence ID" value="AUN33946.1"/>
    <property type="molecule type" value="Genomic_DNA"/>
</dbReference>
<keyword evidence="2" id="KW-1185">Reference proteome</keyword>
<accession>A0A2K9NMW8</accession>
<evidence type="ECO:0000313" key="1">
    <source>
        <dbReference type="EMBL" id="AUN33946.1"/>
    </source>
</evidence>
<dbReference type="Pfam" id="PF08238">
    <property type="entry name" value="Sel1"/>
    <property type="match status" value="11"/>
</dbReference>